<accession>A0A517Q3V1</accession>
<protein>
    <submittedName>
        <fullName evidence="1">Uncharacterized protein</fullName>
    </submittedName>
</protein>
<dbReference type="EMBL" id="CP037421">
    <property type="protein sequence ID" value="QDT26281.1"/>
    <property type="molecule type" value="Genomic_DNA"/>
</dbReference>
<gene>
    <name evidence="1" type="ORF">Enr10x_15820</name>
</gene>
<dbReference type="Proteomes" id="UP000315647">
    <property type="component" value="Chromosome"/>
</dbReference>
<reference evidence="1 2" key="1">
    <citation type="submission" date="2019-03" db="EMBL/GenBank/DDBJ databases">
        <title>Deep-cultivation of Planctomycetes and their phenomic and genomic characterization uncovers novel biology.</title>
        <authorList>
            <person name="Wiegand S."/>
            <person name="Jogler M."/>
            <person name="Boedeker C."/>
            <person name="Pinto D."/>
            <person name="Vollmers J."/>
            <person name="Rivas-Marin E."/>
            <person name="Kohn T."/>
            <person name="Peeters S.H."/>
            <person name="Heuer A."/>
            <person name="Rast P."/>
            <person name="Oberbeckmann S."/>
            <person name="Bunk B."/>
            <person name="Jeske O."/>
            <person name="Meyerdierks A."/>
            <person name="Storesund J.E."/>
            <person name="Kallscheuer N."/>
            <person name="Luecker S."/>
            <person name="Lage O.M."/>
            <person name="Pohl T."/>
            <person name="Merkel B.J."/>
            <person name="Hornburger P."/>
            <person name="Mueller R.-W."/>
            <person name="Bruemmer F."/>
            <person name="Labrenz M."/>
            <person name="Spormann A.M."/>
            <person name="Op den Camp H."/>
            <person name="Overmann J."/>
            <person name="Amann R."/>
            <person name="Jetten M.S.M."/>
            <person name="Mascher T."/>
            <person name="Medema M.H."/>
            <person name="Devos D.P."/>
            <person name="Kaster A.-K."/>
            <person name="Ovreas L."/>
            <person name="Rohde M."/>
            <person name="Galperin M.Y."/>
            <person name="Jogler C."/>
        </authorList>
    </citation>
    <scope>NUCLEOTIDE SEQUENCE [LARGE SCALE GENOMIC DNA]</scope>
    <source>
        <strain evidence="1 2">Enr10</strain>
    </source>
</reference>
<evidence type="ECO:0000313" key="2">
    <source>
        <dbReference type="Proteomes" id="UP000315647"/>
    </source>
</evidence>
<proteinExistence type="predicted"/>
<name>A0A517Q3V1_9PLAN</name>
<sequence>MNNEAENLKGLVREFLDACGDRYSGFDGLVPRPLTEWEATLLSALQTLELSDCEKICLLSEGLDWKGCYDLVEFGKRLAIQAVRKNSAEYFRISLLPFSAGLVELDWRDQLRMPGVFERCGKRLGLNFQQELAAVTADLSDSELKQAVDDCVSREFGSVGYMEYGEGEEYLIL</sequence>
<keyword evidence="2" id="KW-1185">Reference proteome</keyword>
<dbReference type="AlphaFoldDB" id="A0A517Q3V1"/>
<evidence type="ECO:0000313" key="1">
    <source>
        <dbReference type="EMBL" id="QDT26281.1"/>
    </source>
</evidence>
<organism evidence="1 2">
    <name type="scientific">Gimesia panareensis</name>
    <dbReference type="NCBI Taxonomy" id="2527978"/>
    <lineage>
        <taxon>Bacteria</taxon>
        <taxon>Pseudomonadati</taxon>
        <taxon>Planctomycetota</taxon>
        <taxon>Planctomycetia</taxon>
        <taxon>Planctomycetales</taxon>
        <taxon>Planctomycetaceae</taxon>
        <taxon>Gimesia</taxon>
    </lineage>
</organism>
<dbReference type="RefSeq" id="WP_145448627.1">
    <property type="nucleotide sequence ID" value="NZ_CP037421.1"/>
</dbReference>